<keyword evidence="2" id="KW-1185">Reference proteome</keyword>
<dbReference type="RefSeq" id="WP_318622416.1">
    <property type="nucleotide sequence ID" value="NZ_CP137642.1"/>
</dbReference>
<dbReference type="EMBL" id="CP137642">
    <property type="protein sequence ID" value="WOX58587.1"/>
    <property type="molecule type" value="Genomic_DNA"/>
</dbReference>
<evidence type="ECO:0000313" key="2">
    <source>
        <dbReference type="Proteomes" id="UP001305652"/>
    </source>
</evidence>
<sequence>MQDGRALAAGIRERILERDPSWEGVSSLPASLAERFYVGHTHTARARKVGRASYDMIAPDTVHGEQERDLGEGVHIEPRICSS</sequence>
<reference evidence="1 2" key="1">
    <citation type="submission" date="2023-10" db="EMBL/GenBank/DDBJ databases">
        <title>The complete genome sequence of Methanoculleus receptaculi DSM 18860.</title>
        <authorList>
            <person name="Lai S.-J."/>
            <person name="You Y.-T."/>
            <person name="Chen S.-C."/>
        </authorList>
    </citation>
    <scope>NUCLEOTIDE SEQUENCE [LARGE SCALE GENOMIC DNA]</scope>
    <source>
        <strain evidence="1 2">DSM 18860</strain>
    </source>
</reference>
<evidence type="ECO:0000313" key="1">
    <source>
        <dbReference type="EMBL" id="WOX58587.1"/>
    </source>
</evidence>
<dbReference type="KEGG" id="mrc:R6Y96_04985"/>
<dbReference type="Proteomes" id="UP001305652">
    <property type="component" value="Chromosome"/>
</dbReference>
<accession>A0AAX4FXJ5</accession>
<gene>
    <name evidence="1" type="ORF">R6Y96_04985</name>
</gene>
<proteinExistence type="predicted"/>
<dbReference type="GeneID" id="85732488"/>
<dbReference type="AlphaFoldDB" id="A0AAX4FXJ5"/>
<organism evidence="1 2">
    <name type="scientific">Methanoculleus receptaculi</name>
    <dbReference type="NCBI Taxonomy" id="394967"/>
    <lineage>
        <taxon>Archaea</taxon>
        <taxon>Methanobacteriati</taxon>
        <taxon>Methanobacteriota</taxon>
        <taxon>Stenosarchaea group</taxon>
        <taxon>Methanomicrobia</taxon>
        <taxon>Methanomicrobiales</taxon>
        <taxon>Methanomicrobiaceae</taxon>
        <taxon>Methanoculleus</taxon>
    </lineage>
</organism>
<name>A0AAX4FXJ5_9EURY</name>
<protein>
    <submittedName>
        <fullName evidence="1">Uncharacterized protein</fullName>
    </submittedName>
</protein>